<evidence type="ECO:0000256" key="1">
    <source>
        <dbReference type="SAM" id="Phobius"/>
    </source>
</evidence>
<proteinExistence type="predicted"/>
<sequence length="153" mass="17322">MDNKTPEELDLEKPNKESSEWFAKLLLEESFNGYKTVWDLYLKFYTVFLSVNLIALAAVLEHISQVNRLLIVIAFIAQNAFSLGTAIMIAVFSKKSTARYDVLCRHFAVQYCNHKIIVELSHSPTLSWLGVYGGFANAVSHLALICCWIVGIY</sequence>
<keyword evidence="1" id="KW-1133">Transmembrane helix</keyword>
<feature type="transmembrane region" description="Helical" evidence="1">
    <location>
        <begin position="69"/>
        <end position="92"/>
    </location>
</feature>
<comment type="caution">
    <text evidence="2">The sequence shown here is derived from an EMBL/GenBank/DDBJ whole genome shotgun (WGS) entry which is preliminary data.</text>
</comment>
<organism evidence="2 3">
    <name type="scientific">Candidatus Scalindua brodae</name>
    <dbReference type="NCBI Taxonomy" id="237368"/>
    <lineage>
        <taxon>Bacteria</taxon>
        <taxon>Pseudomonadati</taxon>
        <taxon>Planctomycetota</taxon>
        <taxon>Candidatus Brocadiia</taxon>
        <taxon>Candidatus Brocadiales</taxon>
        <taxon>Candidatus Scalinduaceae</taxon>
        <taxon>Candidatus Scalindua</taxon>
    </lineage>
</organism>
<feature type="transmembrane region" description="Helical" evidence="1">
    <location>
        <begin position="129"/>
        <end position="151"/>
    </location>
</feature>
<dbReference type="EMBL" id="JRYO01000159">
    <property type="protein sequence ID" value="KHE91966.1"/>
    <property type="molecule type" value="Genomic_DNA"/>
</dbReference>
<accession>A0A0B0EIX5</accession>
<name>A0A0B0EIX5_9BACT</name>
<evidence type="ECO:0000313" key="3">
    <source>
        <dbReference type="Proteomes" id="UP000030652"/>
    </source>
</evidence>
<reference evidence="2 3" key="1">
    <citation type="submission" date="2014-10" db="EMBL/GenBank/DDBJ databases">
        <title>Draft genome of anammox bacterium scalindua brodae, obtained using differential coverage binning of sequence data from two enrichment reactors.</title>
        <authorList>
            <person name="Speth D.R."/>
            <person name="Russ L."/>
            <person name="Kartal B."/>
            <person name="Op den Camp H.J."/>
            <person name="Dutilh B.E."/>
            <person name="Jetten M.S."/>
        </authorList>
    </citation>
    <scope>NUCLEOTIDE SEQUENCE [LARGE SCALE GENOMIC DNA]</scope>
    <source>
        <strain evidence="2">RU1</strain>
    </source>
</reference>
<keyword evidence="1" id="KW-0812">Transmembrane</keyword>
<feature type="transmembrane region" description="Helical" evidence="1">
    <location>
        <begin position="40"/>
        <end position="60"/>
    </location>
</feature>
<gene>
    <name evidence="2" type="ORF">SCABRO_02278</name>
</gene>
<dbReference type="AlphaFoldDB" id="A0A0B0EIX5"/>
<evidence type="ECO:0000313" key="2">
    <source>
        <dbReference type="EMBL" id="KHE91966.1"/>
    </source>
</evidence>
<protein>
    <submittedName>
        <fullName evidence="2">Uncharacterized protein</fullName>
    </submittedName>
</protein>
<keyword evidence="1" id="KW-0472">Membrane</keyword>
<dbReference type="Proteomes" id="UP000030652">
    <property type="component" value="Unassembled WGS sequence"/>
</dbReference>